<sequence>MGPSRKQRRRLAAATPLILELAEGSPSSGPPEPEVIARPEARPLDDAATARLLARLPAPLEPPATSESGFTPRKEALPRPRPGRVVEVPFPPPAGVDGDPQRPGAAAGIPPALEVVRYQPDGEVDLARGVSITFSAPMVALDSVDAAVVMEPPVRLDPQPPGEWRWMDPRTLVFVPQGARMPMATAYRVEVPAGTRSAAGAAIARDVAFGFATPAPRLVARHPEGNRVRPDSVMLLVFDQTVDAGTVLASTSITAGEQVLDFRIATAEEIAADAVAAQVAGVPEGRAIAARPLAPFPFDTTCSVTLQPGVRSLEGPRATTSAVTWDFATPGPFRVHGLQKDWRGRNPVPGATWVIELSNPVDPASFEEAMVSVEPPVERLVASVSGSYVHVAAASLAGQCYHVTLDPALRDVFGQTLGPSDPVRVDVGQPAPRLSILGGNHVILDPKGLPVLAVRTIGINRVRVRVHTVGPDDWTAWQETERRRWSDDAIKIPGERVAELVLNVPGAGQRWADVEVDLAPWLDGGLGQFIVSVEPKDRMSKRDRRRLTAASWVQATRLGVDSLADATALRAWVTDLATGAPWPPATAASRNARPPPAGKRPSSTLSTCLNRPATSTSRPPNQRRIRRLTTTPTRTGSCSNTTQPGASHVYAGHTTNHWTRVPTISGSRVSGEFRRAPSLNQRMNTKGVNFRPPLTPPSSGKKMIASAGQVAVSESGRYAVR</sequence>
<name>A0ABS9YXF8_9MYCO</name>
<evidence type="ECO:0000313" key="3">
    <source>
        <dbReference type="Proteomes" id="UP001139068"/>
    </source>
</evidence>
<organism evidence="2 3">
    <name type="scientific">Candidatus Mycolicibacterium alkanivorans</name>
    <dbReference type="NCBI Taxonomy" id="2954114"/>
    <lineage>
        <taxon>Bacteria</taxon>
        <taxon>Bacillati</taxon>
        <taxon>Actinomycetota</taxon>
        <taxon>Actinomycetes</taxon>
        <taxon>Mycobacteriales</taxon>
        <taxon>Mycobacteriaceae</taxon>
        <taxon>Mycolicibacterium</taxon>
    </lineage>
</organism>
<protein>
    <recommendedName>
        <fullName evidence="4">SbsA Ig-like domain-containing protein</fullName>
    </recommendedName>
</protein>
<evidence type="ECO:0000256" key="1">
    <source>
        <dbReference type="SAM" id="MobiDB-lite"/>
    </source>
</evidence>
<feature type="region of interest" description="Disordered" evidence="1">
    <location>
        <begin position="683"/>
        <end position="702"/>
    </location>
</feature>
<feature type="region of interest" description="Disordered" evidence="1">
    <location>
        <begin position="54"/>
        <end position="85"/>
    </location>
</feature>
<feature type="compositionally biased region" description="Low complexity" evidence="1">
    <location>
        <begin position="579"/>
        <end position="588"/>
    </location>
</feature>
<feature type="region of interest" description="Disordered" evidence="1">
    <location>
        <begin position="20"/>
        <end position="41"/>
    </location>
</feature>
<accession>A0ABS9YXF8</accession>
<comment type="caution">
    <text evidence="2">The sequence shown here is derived from an EMBL/GenBank/DDBJ whole genome shotgun (WGS) entry which is preliminary data.</text>
</comment>
<proteinExistence type="predicted"/>
<dbReference type="Gene3D" id="2.60.40.3710">
    <property type="match status" value="1"/>
</dbReference>
<dbReference type="EMBL" id="JAIVFL010000001">
    <property type="protein sequence ID" value="MCI4675885.1"/>
    <property type="molecule type" value="Genomic_DNA"/>
</dbReference>
<keyword evidence="3" id="KW-1185">Reference proteome</keyword>
<evidence type="ECO:0000313" key="2">
    <source>
        <dbReference type="EMBL" id="MCI4675885.1"/>
    </source>
</evidence>
<dbReference type="RefSeq" id="WP_243072144.1">
    <property type="nucleotide sequence ID" value="NZ_JAIVFL010000001.1"/>
</dbReference>
<feature type="compositionally biased region" description="Polar residues" evidence="1">
    <location>
        <begin position="601"/>
        <end position="620"/>
    </location>
</feature>
<dbReference type="Proteomes" id="UP001139068">
    <property type="component" value="Unassembled WGS sequence"/>
</dbReference>
<feature type="compositionally biased region" description="Polar residues" evidence="1">
    <location>
        <begin position="636"/>
        <end position="645"/>
    </location>
</feature>
<gene>
    <name evidence="2" type="ORF">K9U37_13755</name>
</gene>
<reference evidence="2" key="1">
    <citation type="journal article" date="2022" name="ISME J.">
        <title>Identification of active gaseous-alkane degraders at natural gas seeps.</title>
        <authorList>
            <person name="Farhan Ul Haque M."/>
            <person name="Hernandez M."/>
            <person name="Crombie A.T."/>
            <person name="Murrell J.C."/>
        </authorList>
    </citation>
    <scope>NUCLEOTIDE SEQUENCE</scope>
    <source>
        <strain evidence="2">ANDR5</strain>
    </source>
</reference>
<feature type="region of interest" description="Disordered" evidence="1">
    <location>
        <begin position="579"/>
        <end position="646"/>
    </location>
</feature>
<evidence type="ECO:0008006" key="4">
    <source>
        <dbReference type="Google" id="ProtNLM"/>
    </source>
</evidence>